<name>A0ABV0Q0V8_9TELE</name>
<evidence type="ECO:0000313" key="2">
    <source>
        <dbReference type="EMBL" id="MEQ2189248.1"/>
    </source>
</evidence>
<accession>A0ABV0Q0V8</accession>
<gene>
    <name evidence="2" type="ORF">GOODEAATRI_023265</name>
</gene>
<comment type="caution">
    <text evidence="2">The sequence shown here is derived from an EMBL/GenBank/DDBJ whole genome shotgun (WGS) entry which is preliminary data.</text>
</comment>
<reference evidence="2 3" key="1">
    <citation type="submission" date="2021-06" db="EMBL/GenBank/DDBJ databases">
        <authorList>
            <person name="Palmer J.M."/>
        </authorList>
    </citation>
    <scope>NUCLEOTIDE SEQUENCE [LARGE SCALE GENOMIC DNA]</scope>
    <source>
        <strain evidence="2 3">GA_2019</strain>
        <tissue evidence="2">Muscle</tissue>
    </source>
</reference>
<sequence>MMKLCENSFHSFIFYTASSRVGHRGAGAYLQKSMGKRQDRSPIHHRATERHTGQTTTHRLESPTNLTVRFLDCGRKPEYPVRTCKLHAERPLAGSQTQQPFFPYVYLTTYLGVV</sequence>
<keyword evidence="3" id="KW-1185">Reference proteome</keyword>
<proteinExistence type="predicted"/>
<protein>
    <submittedName>
        <fullName evidence="2">Uncharacterized protein</fullName>
    </submittedName>
</protein>
<feature type="region of interest" description="Disordered" evidence="1">
    <location>
        <begin position="34"/>
        <end position="61"/>
    </location>
</feature>
<dbReference type="EMBL" id="JAHRIO010092440">
    <property type="protein sequence ID" value="MEQ2189248.1"/>
    <property type="molecule type" value="Genomic_DNA"/>
</dbReference>
<organism evidence="2 3">
    <name type="scientific">Goodea atripinnis</name>
    <dbReference type="NCBI Taxonomy" id="208336"/>
    <lineage>
        <taxon>Eukaryota</taxon>
        <taxon>Metazoa</taxon>
        <taxon>Chordata</taxon>
        <taxon>Craniata</taxon>
        <taxon>Vertebrata</taxon>
        <taxon>Euteleostomi</taxon>
        <taxon>Actinopterygii</taxon>
        <taxon>Neopterygii</taxon>
        <taxon>Teleostei</taxon>
        <taxon>Neoteleostei</taxon>
        <taxon>Acanthomorphata</taxon>
        <taxon>Ovalentaria</taxon>
        <taxon>Atherinomorphae</taxon>
        <taxon>Cyprinodontiformes</taxon>
        <taxon>Goodeidae</taxon>
        <taxon>Goodea</taxon>
    </lineage>
</organism>
<evidence type="ECO:0000256" key="1">
    <source>
        <dbReference type="SAM" id="MobiDB-lite"/>
    </source>
</evidence>
<dbReference type="Proteomes" id="UP001476798">
    <property type="component" value="Unassembled WGS sequence"/>
</dbReference>
<evidence type="ECO:0000313" key="3">
    <source>
        <dbReference type="Proteomes" id="UP001476798"/>
    </source>
</evidence>